<comment type="catalytic activity">
    <reaction evidence="12">
        <text>K(+)(in) = K(+)(out)</text>
        <dbReference type="Rhea" id="RHEA:29463"/>
        <dbReference type="ChEBI" id="CHEBI:29103"/>
    </reaction>
</comment>
<comment type="subcellular location">
    <subcellularLocation>
        <location evidence="1">Membrane</location>
        <topology evidence="1">Multi-pass membrane protein</topology>
    </subcellularLocation>
</comment>
<evidence type="ECO:0000256" key="7">
    <source>
        <dbReference type="ARBA" id="ARBA00022958"/>
    </source>
</evidence>
<keyword evidence="8 13" id="KW-1133">Transmembrane helix</keyword>
<sequence>MGSNRLEAFSDGVIAILITIMVLELKVPHGASWQALTPLLPVFLSYVLSFLYLGIYWNNHHHMLHTCRRITGPILWANLHLLFWLSLIPFATGWMGENHFASLPTALYGMVLLMTAIAYFILQALIIASQGANSLLKRALGGDWKGKISASLYFCAIAAAFWAQWLAQLLYLLVALIWLVPDSRIERILADSETT</sequence>
<keyword evidence="9" id="KW-0406">Ion transport</keyword>
<keyword evidence="11" id="KW-0407">Ion channel</keyword>
<comment type="caution">
    <text evidence="14">The sequence shown here is derived from an EMBL/GenBank/DDBJ whole genome shotgun (WGS) entry which is preliminary data.</text>
</comment>
<feature type="transmembrane region" description="Helical" evidence="13">
    <location>
        <begin position="12"/>
        <end position="29"/>
    </location>
</feature>
<evidence type="ECO:0000256" key="2">
    <source>
        <dbReference type="ARBA" id="ARBA00006920"/>
    </source>
</evidence>
<evidence type="ECO:0008006" key="16">
    <source>
        <dbReference type="Google" id="ProtNLM"/>
    </source>
</evidence>
<keyword evidence="5 13" id="KW-0812">Transmembrane</keyword>
<keyword evidence="3" id="KW-0813">Transport</keyword>
<dbReference type="GO" id="GO:0016020">
    <property type="term" value="C:membrane"/>
    <property type="evidence" value="ECO:0007669"/>
    <property type="project" value="UniProtKB-SubCell"/>
</dbReference>
<dbReference type="EMBL" id="AQGQ01000080">
    <property type="protein sequence ID" value="EOD54812.1"/>
    <property type="molecule type" value="Genomic_DNA"/>
</dbReference>
<evidence type="ECO:0000313" key="15">
    <source>
        <dbReference type="Proteomes" id="UP000013526"/>
    </source>
</evidence>
<feature type="transmembrane region" description="Helical" evidence="13">
    <location>
        <begin position="75"/>
        <end position="95"/>
    </location>
</feature>
<comment type="similarity">
    <text evidence="2">Belongs to the TMEM175 family.</text>
</comment>
<evidence type="ECO:0000256" key="3">
    <source>
        <dbReference type="ARBA" id="ARBA00022448"/>
    </source>
</evidence>
<evidence type="ECO:0000256" key="6">
    <source>
        <dbReference type="ARBA" id="ARBA00022826"/>
    </source>
</evidence>
<keyword evidence="6" id="KW-0631">Potassium channel</keyword>
<evidence type="ECO:0000256" key="9">
    <source>
        <dbReference type="ARBA" id="ARBA00023065"/>
    </source>
</evidence>
<dbReference type="PATRIC" id="fig|1268236.3.peg.2427"/>
<evidence type="ECO:0000256" key="13">
    <source>
        <dbReference type="SAM" id="Phobius"/>
    </source>
</evidence>
<keyword evidence="15" id="KW-1185">Reference proteome</keyword>
<dbReference type="Proteomes" id="UP000013526">
    <property type="component" value="Unassembled WGS sequence"/>
</dbReference>
<accession>R1F4S6</accession>
<keyword evidence="7" id="KW-0630">Potassium</keyword>
<dbReference type="InterPro" id="IPR010617">
    <property type="entry name" value="TMEM175-like"/>
</dbReference>
<evidence type="ECO:0000313" key="14">
    <source>
        <dbReference type="EMBL" id="EOD54812.1"/>
    </source>
</evidence>
<proteinExistence type="inferred from homology"/>
<keyword evidence="4" id="KW-0633">Potassium transport</keyword>
<dbReference type="Pfam" id="PF06736">
    <property type="entry name" value="TMEM175"/>
    <property type="match status" value="1"/>
</dbReference>
<feature type="transmembrane region" description="Helical" evidence="13">
    <location>
        <begin position="35"/>
        <end position="55"/>
    </location>
</feature>
<dbReference type="OrthoDB" id="7626281at2"/>
<keyword evidence="10 13" id="KW-0472">Membrane</keyword>
<dbReference type="RefSeq" id="WP_005902296.1">
    <property type="nucleotide sequence ID" value="NZ_AQGQ01000080.1"/>
</dbReference>
<dbReference type="GO" id="GO:0015252">
    <property type="term" value="F:proton channel activity"/>
    <property type="evidence" value="ECO:0007669"/>
    <property type="project" value="InterPro"/>
</dbReference>
<evidence type="ECO:0000256" key="12">
    <source>
        <dbReference type="ARBA" id="ARBA00034430"/>
    </source>
</evidence>
<evidence type="ECO:0000256" key="8">
    <source>
        <dbReference type="ARBA" id="ARBA00022989"/>
    </source>
</evidence>
<evidence type="ECO:0000256" key="1">
    <source>
        <dbReference type="ARBA" id="ARBA00004141"/>
    </source>
</evidence>
<name>R1F4S6_9GAMM</name>
<evidence type="ECO:0000256" key="4">
    <source>
        <dbReference type="ARBA" id="ARBA00022538"/>
    </source>
</evidence>
<gene>
    <name evidence="14" type="ORF">G113_12327</name>
</gene>
<evidence type="ECO:0000256" key="10">
    <source>
        <dbReference type="ARBA" id="ARBA00023136"/>
    </source>
</evidence>
<organism evidence="14 15">
    <name type="scientific">Aeromonas molluscorum 848</name>
    <dbReference type="NCBI Taxonomy" id="1268236"/>
    <lineage>
        <taxon>Bacteria</taxon>
        <taxon>Pseudomonadati</taxon>
        <taxon>Pseudomonadota</taxon>
        <taxon>Gammaproteobacteria</taxon>
        <taxon>Aeromonadales</taxon>
        <taxon>Aeromonadaceae</taxon>
        <taxon>Aeromonas</taxon>
    </lineage>
</organism>
<protein>
    <recommendedName>
        <fullName evidence="16">Integral membrane protein</fullName>
    </recommendedName>
</protein>
<dbReference type="GO" id="GO:0005267">
    <property type="term" value="F:potassium channel activity"/>
    <property type="evidence" value="ECO:0007669"/>
    <property type="project" value="UniProtKB-KW"/>
</dbReference>
<feature type="transmembrane region" description="Helical" evidence="13">
    <location>
        <begin position="107"/>
        <end position="129"/>
    </location>
</feature>
<evidence type="ECO:0000256" key="11">
    <source>
        <dbReference type="ARBA" id="ARBA00023303"/>
    </source>
</evidence>
<dbReference type="AlphaFoldDB" id="R1F4S6"/>
<feature type="transmembrane region" description="Helical" evidence="13">
    <location>
        <begin position="150"/>
        <end position="180"/>
    </location>
</feature>
<evidence type="ECO:0000256" key="5">
    <source>
        <dbReference type="ARBA" id="ARBA00022692"/>
    </source>
</evidence>
<reference evidence="14 15" key="1">
    <citation type="journal article" date="2013" name="Genome Announc.">
        <title>Draft Genome Sequence of Aeromonas molluscorum Strain 848TT, Isolated from Bivalve Molluscs.</title>
        <authorList>
            <person name="Spataro N."/>
            <person name="Farfan M."/>
            <person name="Albarral V."/>
            <person name="Sanglas A."/>
            <person name="Loren J.G."/>
            <person name="Fuste M.C."/>
            <person name="Bosch E."/>
        </authorList>
    </citation>
    <scope>NUCLEOTIDE SEQUENCE [LARGE SCALE GENOMIC DNA]</scope>
    <source>
        <strain evidence="14 15">848</strain>
    </source>
</reference>